<evidence type="ECO:0000313" key="1">
    <source>
        <dbReference type="EMBL" id="EAX86470.1"/>
    </source>
</evidence>
<dbReference type="AlphaFoldDB" id="A2G8P3"/>
<reference evidence="1" key="1">
    <citation type="submission" date="2006-10" db="EMBL/GenBank/DDBJ databases">
        <authorList>
            <person name="Amadeo P."/>
            <person name="Zhao Q."/>
            <person name="Wortman J."/>
            <person name="Fraser-Liggett C."/>
            <person name="Carlton J."/>
        </authorList>
    </citation>
    <scope>NUCLEOTIDE SEQUENCE</scope>
    <source>
        <strain evidence="1">G3</strain>
    </source>
</reference>
<dbReference type="VEuPathDB" id="TrichDB:TVAG_324600"/>
<dbReference type="VEuPathDB" id="TrichDB:TVAGG3_0625660"/>
<accession>A2G8P3</accession>
<dbReference type="EMBL" id="DS114641">
    <property type="protein sequence ID" value="EAX86470.1"/>
    <property type="molecule type" value="Genomic_DNA"/>
</dbReference>
<keyword evidence="2" id="KW-1185">Reference proteome</keyword>
<dbReference type="KEGG" id="tva:4744120"/>
<dbReference type="InParanoid" id="A2G8P3"/>
<organism evidence="1 2">
    <name type="scientific">Trichomonas vaginalis (strain ATCC PRA-98 / G3)</name>
    <dbReference type="NCBI Taxonomy" id="412133"/>
    <lineage>
        <taxon>Eukaryota</taxon>
        <taxon>Metamonada</taxon>
        <taxon>Parabasalia</taxon>
        <taxon>Trichomonadida</taxon>
        <taxon>Trichomonadidae</taxon>
        <taxon>Trichomonas</taxon>
    </lineage>
</organism>
<dbReference type="InterPro" id="IPR011989">
    <property type="entry name" value="ARM-like"/>
</dbReference>
<evidence type="ECO:0000313" key="2">
    <source>
        <dbReference type="Proteomes" id="UP000001542"/>
    </source>
</evidence>
<gene>
    <name evidence="1" type="ORF">TVAG_324600</name>
</gene>
<dbReference type="RefSeq" id="XP_001299400.1">
    <property type="nucleotide sequence ID" value="XM_001299399.1"/>
</dbReference>
<dbReference type="SMR" id="A2G8P3"/>
<sequence length="440" mass="50246">MDYKDDCENLPDSRRVGNTSKSRLERIESFPFLKSDYKFIQILKEFYLSFDLSEECYNGLLELIDECPANFLVALLKIIIDLSEEDDVILNSMLDEEISRRLTMKLVSKYPQTIEANVYLLTFYCKALDEHKVQTIPQPVIDYPFMLTSSLSSDTVPGFEFSVQPIVQLNKLSNKMLASMILSGFIDAKERLEECLHKFLYSAQSPFEEVVLSGLVSISNVSATYPDEFGTIFQSSEFLHQLIKFVGRNQSDCIQIAALDIFINLTAAKDERAVCFLLDLGFLDLLSIRGRSQEFTETFCEFMQNVFCCGEFVIEIALKSEAIENLIFLLQNGSLNIKVKASLAFSALMTTDLALDFFSTHEILDLIFETIESFDKGQLDSFSICALSLFSKADTAKNVQILQSFYNDDFIENIQEILDGNYENEYLSRLEHFLIESDEK</sequence>
<reference evidence="1" key="2">
    <citation type="journal article" date="2007" name="Science">
        <title>Draft genome sequence of the sexually transmitted pathogen Trichomonas vaginalis.</title>
        <authorList>
            <person name="Carlton J.M."/>
            <person name="Hirt R.P."/>
            <person name="Silva J.C."/>
            <person name="Delcher A.L."/>
            <person name="Schatz M."/>
            <person name="Zhao Q."/>
            <person name="Wortman J.R."/>
            <person name="Bidwell S.L."/>
            <person name="Alsmark U.C.M."/>
            <person name="Besteiro S."/>
            <person name="Sicheritz-Ponten T."/>
            <person name="Noel C.J."/>
            <person name="Dacks J.B."/>
            <person name="Foster P.G."/>
            <person name="Simillion C."/>
            <person name="Van de Peer Y."/>
            <person name="Miranda-Saavedra D."/>
            <person name="Barton G.J."/>
            <person name="Westrop G.D."/>
            <person name="Mueller S."/>
            <person name="Dessi D."/>
            <person name="Fiori P.L."/>
            <person name="Ren Q."/>
            <person name="Paulsen I."/>
            <person name="Zhang H."/>
            <person name="Bastida-Corcuera F.D."/>
            <person name="Simoes-Barbosa A."/>
            <person name="Brown M.T."/>
            <person name="Hayes R.D."/>
            <person name="Mukherjee M."/>
            <person name="Okumura C.Y."/>
            <person name="Schneider R."/>
            <person name="Smith A.J."/>
            <person name="Vanacova S."/>
            <person name="Villalvazo M."/>
            <person name="Haas B.J."/>
            <person name="Pertea M."/>
            <person name="Feldblyum T.V."/>
            <person name="Utterback T.R."/>
            <person name="Shu C.L."/>
            <person name="Osoegawa K."/>
            <person name="de Jong P.J."/>
            <person name="Hrdy I."/>
            <person name="Horvathova L."/>
            <person name="Zubacova Z."/>
            <person name="Dolezal P."/>
            <person name="Malik S.B."/>
            <person name="Logsdon J.M. Jr."/>
            <person name="Henze K."/>
            <person name="Gupta A."/>
            <person name="Wang C.C."/>
            <person name="Dunne R.L."/>
            <person name="Upcroft J.A."/>
            <person name="Upcroft P."/>
            <person name="White O."/>
            <person name="Salzberg S.L."/>
            <person name="Tang P."/>
            <person name="Chiu C.-H."/>
            <person name="Lee Y.-S."/>
            <person name="Embley T.M."/>
            <person name="Coombs G.H."/>
            <person name="Mottram J.C."/>
            <person name="Tachezy J."/>
            <person name="Fraser-Liggett C.M."/>
            <person name="Johnson P.J."/>
        </authorList>
    </citation>
    <scope>NUCLEOTIDE SEQUENCE [LARGE SCALE GENOMIC DNA]</scope>
    <source>
        <strain evidence="1">G3</strain>
    </source>
</reference>
<dbReference type="SUPFAM" id="SSF48371">
    <property type="entry name" value="ARM repeat"/>
    <property type="match status" value="1"/>
</dbReference>
<proteinExistence type="predicted"/>
<protein>
    <submittedName>
        <fullName evidence="1">Uncharacterized protein</fullName>
    </submittedName>
</protein>
<dbReference type="Proteomes" id="UP000001542">
    <property type="component" value="Unassembled WGS sequence"/>
</dbReference>
<dbReference type="Gene3D" id="1.25.10.10">
    <property type="entry name" value="Leucine-rich Repeat Variant"/>
    <property type="match status" value="1"/>
</dbReference>
<dbReference type="InterPro" id="IPR016024">
    <property type="entry name" value="ARM-type_fold"/>
</dbReference>
<name>A2G8P3_TRIV3</name>